<evidence type="ECO:0000256" key="7">
    <source>
        <dbReference type="HAMAP-Rule" id="MF_00090"/>
    </source>
</evidence>
<dbReference type="EMBL" id="JAFIDN010000007">
    <property type="protein sequence ID" value="MBP3192954.1"/>
    <property type="molecule type" value="Genomic_DNA"/>
</dbReference>
<dbReference type="GO" id="GO:0030091">
    <property type="term" value="P:protein repair"/>
    <property type="evidence" value="ECO:0007669"/>
    <property type="project" value="UniProtKB-UniRule"/>
</dbReference>
<evidence type="ECO:0000256" key="3">
    <source>
        <dbReference type="ARBA" id="ARBA00022490"/>
    </source>
</evidence>
<sequence length="222" mass="25013">MMQNPLKPNERVFKKRRMALVEELESKGIRDKRVLAAFENVARHKFVDSALAHRAYEDTALPIEMGQTISQPFTVAKQTELMEVSEGDKVLEIGTGSGYQAAILCELGAKVYSVERHQMLYNRSREILEELGYRPNLKCGDGTMGWSAYAPYMSIVVTAGAPVIPESLKSQLDTCGRLVVPVGDEEKQAMYRITRHADGHFEEEKFSIFKFVPLIGKQGWNL</sequence>
<proteinExistence type="inferred from homology"/>
<organism evidence="8 9">
    <name type="scientific">Natronogracilivirga saccharolytica</name>
    <dbReference type="NCBI Taxonomy" id="2812953"/>
    <lineage>
        <taxon>Bacteria</taxon>
        <taxon>Pseudomonadati</taxon>
        <taxon>Balneolota</taxon>
        <taxon>Balneolia</taxon>
        <taxon>Balneolales</taxon>
        <taxon>Cyclonatronaceae</taxon>
        <taxon>Natronogracilivirga</taxon>
    </lineage>
</organism>
<keyword evidence="5 7" id="KW-0808">Transferase</keyword>
<evidence type="ECO:0000313" key="8">
    <source>
        <dbReference type="EMBL" id="MBP3192954.1"/>
    </source>
</evidence>
<dbReference type="SUPFAM" id="SSF53335">
    <property type="entry name" value="S-adenosyl-L-methionine-dependent methyltransferases"/>
    <property type="match status" value="1"/>
</dbReference>
<dbReference type="GO" id="GO:0032259">
    <property type="term" value="P:methylation"/>
    <property type="evidence" value="ECO:0007669"/>
    <property type="project" value="UniProtKB-KW"/>
</dbReference>
<dbReference type="InterPro" id="IPR000682">
    <property type="entry name" value="PCMT"/>
</dbReference>
<evidence type="ECO:0000256" key="1">
    <source>
        <dbReference type="ARBA" id="ARBA00004496"/>
    </source>
</evidence>
<dbReference type="Proteomes" id="UP000673975">
    <property type="component" value="Unassembled WGS sequence"/>
</dbReference>
<dbReference type="EC" id="2.1.1.77" evidence="7"/>
<dbReference type="AlphaFoldDB" id="A0A8J7UX56"/>
<comment type="subcellular location">
    <subcellularLocation>
        <location evidence="1 7">Cytoplasm</location>
    </subcellularLocation>
</comment>
<reference evidence="8" key="1">
    <citation type="submission" date="2021-02" db="EMBL/GenBank/DDBJ databases">
        <title>Natronogracilivirga saccharolytica gen. nov. sp. nov. a new anaerobic, haloalkiliphilic carbohydrate-fermenting bacterium from soda lake and proposing of Cyclonatronumiaceae fam. nov. in the phylum Balneolaeota.</title>
        <authorList>
            <person name="Zhilina T.N."/>
            <person name="Sorokin D.Y."/>
            <person name="Zavarzina D.G."/>
            <person name="Toshchakov S.V."/>
            <person name="Kublanov I.V."/>
        </authorList>
    </citation>
    <scope>NUCLEOTIDE SEQUENCE</scope>
    <source>
        <strain evidence="8">Z-1702</strain>
    </source>
</reference>
<dbReference type="Pfam" id="PF01135">
    <property type="entry name" value="PCMT"/>
    <property type="match status" value="1"/>
</dbReference>
<dbReference type="GO" id="GO:0005737">
    <property type="term" value="C:cytoplasm"/>
    <property type="evidence" value="ECO:0007669"/>
    <property type="project" value="UniProtKB-SubCell"/>
</dbReference>
<dbReference type="CDD" id="cd02440">
    <property type="entry name" value="AdoMet_MTases"/>
    <property type="match status" value="1"/>
</dbReference>
<evidence type="ECO:0000256" key="4">
    <source>
        <dbReference type="ARBA" id="ARBA00022603"/>
    </source>
</evidence>
<name>A0A8J7UX56_9BACT</name>
<evidence type="ECO:0000256" key="2">
    <source>
        <dbReference type="ARBA" id="ARBA00005369"/>
    </source>
</evidence>
<comment type="caution">
    <text evidence="8">The sequence shown here is derived from an EMBL/GenBank/DDBJ whole genome shotgun (WGS) entry which is preliminary data.</text>
</comment>
<keyword evidence="4 7" id="KW-0489">Methyltransferase</keyword>
<dbReference type="PANTHER" id="PTHR11579:SF0">
    <property type="entry name" value="PROTEIN-L-ISOASPARTATE(D-ASPARTATE) O-METHYLTRANSFERASE"/>
    <property type="match status" value="1"/>
</dbReference>
<comment type="catalytic activity">
    <reaction evidence="7">
        <text>[protein]-L-isoaspartate + S-adenosyl-L-methionine = [protein]-L-isoaspartate alpha-methyl ester + S-adenosyl-L-homocysteine</text>
        <dbReference type="Rhea" id="RHEA:12705"/>
        <dbReference type="Rhea" id="RHEA-COMP:12143"/>
        <dbReference type="Rhea" id="RHEA-COMP:12144"/>
        <dbReference type="ChEBI" id="CHEBI:57856"/>
        <dbReference type="ChEBI" id="CHEBI:59789"/>
        <dbReference type="ChEBI" id="CHEBI:90596"/>
        <dbReference type="ChEBI" id="CHEBI:90598"/>
        <dbReference type="EC" id="2.1.1.77"/>
    </reaction>
</comment>
<dbReference type="PANTHER" id="PTHR11579">
    <property type="entry name" value="PROTEIN-L-ISOASPARTATE O-METHYLTRANSFERASE"/>
    <property type="match status" value="1"/>
</dbReference>
<dbReference type="InterPro" id="IPR029063">
    <property type="entry name" value="SAM-dependent_MTases_sf"/>
</dbReference>
<keyword evidence="6 7" id="KW-0949">S-adenosyl-L-methionine</keyword>
<comment type="function">
    <text evidence="7">Catalyzes the methyl esterification of L-isoaspartyl residues in peptides and proteins that result from spontaneous decomposition of normal L-aspartyl and L-asparaginyl residues. It plays a role in the repair and/or degradation of damaged proteins.</text>
</comment>
<evidence type="ECO:0000256" key="5">
    <source>
        <dbReference type="ARBA" id="ARBA00022679"/>
    </source>
</evidence>
<dbReference type="NCBIfam" id="NF001453">
    <property type="entry name" value="PRK00312.1"/>
    <property type="match status" value="1"/>
</dbReference>
<keyword evidence="9" id="KW-1185">Reference proteome</keyword>
<dbReference type="FunFam" id="3.40.50.150:FF:000010">
    <property type="entry name" value="Protein-L-isoaspartate O-methyltransferase"/>
    <property type="match status" value="1"/>
</dbReference>
<keyword evidence="3 7" id="KW-0963">Cytoplasm</keyword>
<protein>
    <recommendedName>
        <fullName evidence="7">Protein-L-isoaspartate O-methyltransferase</fullName>
        <ecNumber evidence="7">2.1.1.77</ecNumber>
    </recommendedName>
    <alternativeName>
        <fullName evidence="7">L-isoaspartyl protein carboxyl methyltransferase</fullName>
    </alternativeName>
    <alternativeName>
        <fullName evidence="7">Protein L-isoaspartyl methyltransferase</fullName>
    </alternativeName>
    <alternativeName>
        <fullName evidence="7">Protein-beta-aspartate methyltransferase</fullName>
        <shortName evidence="7">PIMT</shortName>
    </alternativeName>
</protein>
<evidence type="ECO:0000256" key="6">
    <source>
        <dbReference type="ARBA" id="ARBA00022691"/>
    </source>
</evidence>
<evidence type="ECO:0000313" key="9">
    <source>
        <dbReference type="Proteomes" id="UP000673975"/>
    </source>
</evidence>
<comment type="similarity">
    <text evidence="2 7">Belongs to the methyltransferase superfamily. L-isoaspartyl/D-aspartyl protein methyltransferase family.</text>
</comment>
<dbReference type="GO" id="GO:0004719">
    <property type="term" value="F:protein-L-isoaspartate (D-aspartate) O-methyltransferase activity"/>
    <property type="evidence" value="ECO:0007669"/>
    <property type="project" value="UniProtKB-UniRule"/>
</dbReference>
<dbReference type="HAMAP" id="MF_00090">
    <property type="entry name" value="PIMT"/>
    <property type="match status" value="1"/>
</dbReference>
<gene>
    <name evidence="7" type="primary">pcm</name>
    <name evidence="8" type="ORF">NATSA_09795</name>
</gene>
<dbReference type="Gene3D" id="3.40.50.150">
    <property type="entry name" value="Vaccinia Virus protein VP39"/>
    <property type="match status" value="1"/>
</dbReference>
<feature type="active site" evidence="7">
    <location>
        <position position="70"/>
    </location>
</feature>
<accession>A0A8J7UX56</accession>
<dbReference type="NCBIfam" id="TIGR00080">
    <property type="entry name" value="pimt"/>
    <property type="match status" value="1"/>
</dbReference>